<keyword evidence="4 13" id="KW-0560">Oxidoreductase</keyword>
<evidence type="ECO:0000256" key="5">
    <source>
        <dbReference type="ARBA" id="ARBA00023027"/>
    </source>
</evidence>
<evidence type="ECO:0000256" key="13">
    <source>
        <dbReference type="HAMAP-Rule" id="MF_00394"/>
    </source>
</evidence>
<dbReference type="PIRSF" id="PIRSF000114">
    <property type="entry name" value="Glycerol-3-P_dh"/>
    <property type="match status" value="1"/>
</dbReference>
<evidence type="ECO:0000256" key="14">
    <source>
        <dbReference type="PIRSR" id="PIRSR000114-1"/>
    </source>
</evidence>
<dbReference type="InterPro" id="IPR006168">
    <property type="entry name" value="G3P_DH_NAD-dep"/>
</dbReference>
<dbReference type="GO" id="GO:0046168">
    <property type="term" value="P:glycerol-3-phosphate catabolic process"/>
    <property type="evidence" value="ECO:0007669"/>
    <property type="project" value="InterPro"/>
</dbReference>
<keyword evidence="21" id="KW-1185">Reference proteome</keyword>
<feature type="binding site" evidence="13">
    <location>
        <position position="15"/>
    </location>
    <ligand>
        <name>NADPH</name>
        <dbReference type="ChEBI" id="CHEBI:57783"/>
    </ligand>
</feature>
<dbReference type="SUPFAM" id="SSF51735">
    <property type="entry name" value="NAD(P)-binding Rossmann-fold domains"/>
    <property type="match status" value="1"/>
</dbReference>
<evidence type="ECO:0000256" key="12">
    <source>
        <dbReference type="ARBA" id="ARBA00080511"/>
    </source>
</evidence>
<dbReference type="InterPro" id="IPR013328">
    <property type="entry name" value="6PGD_dom2"/>
</dbReference>
<feature type="binding site" evidence="13">
    <location>
        <position position="53"/>
    </location>
    <ligand>
        <name>NADPH</name>
        <dbReference type="ChEBI" id="CHEBI:57783"/>
    </ligand>
</feature>
<keyword evidence="7 13" id="KW-0594">Phospholipid biosynthesis</keyword>
<dbReference type="InterPro" id="IPR008927">
    <property type="entry name" value="6-PGluconate_DH-like_C_sf"/>
</dbReference>
<dbReference type="FunFam" id="3.40.50.720:FF:000019">
    <property type="entry name" value="Glycerol-3-phosphate dehydrogenase [NAD(P)+]"/>
    <property type="match status" value="1"/>
</dbReference>
<feature type="binding site" evidence="13">
    <location>
        <position position="286"/>
    </location>
    <ligand>
        <name>NADPH</name>
        <dbReference type="ChEBI" id="CHEBI:57783"/>
    </ligand>
</feature>
<comment type="similarity">
    <text evidence="1 13 17">Belongs to the NAD-dependent glycerol-3-phosphate dehydrogenase family.</text>
</comment>
<feature type="binding site" evidence="13">
    <location>
        <position position="141"/>
    </location>
    <ligand>
        <name>sn-glycerol 3-phosphate</name>
        <dbReference type="ChEBI" id="CHEBI:57597"/>
    </ligand>
</feature>
<feature type="binding site" evidence="13">
    <location>
        <position position="260"/>
    </location>
    <ligand>
        <name>NADPH</name>
        <dbReference type="ChEBI" id="CHEBI:57783"/>
    </ligand>
</feature>
<dbReference type="Pfam" id="PF07479">
    <property type="entry name" value="NAD_Gly3P_dh_C"/>
    <property type="match status" value="1"/>
</dbReference>
<feature type="binding site" evidence="13">
    <location>
        <position position="143"/>
    </location>
    <ligand>
        <name>sn-glycerol 3-phosphate</name>
        <dbReference type="ChEBI" id="CHEBI:57597"/>
    </ligand>
</feature>
<feature type="binding site" evidence="13">
    <location>
        <position position="260"/>
    </location>
    <ligand>
        <name>sn-glycerol 3-phosphate</name>
        <dbReference type="ChEBI" id="CHEBI:57597"/>
    </ligand>
</feature>
<dbReference type="UniPathway" id="UPA00940"/>
<dbReference type="EMBL" id="MQWB01000001">
    <property type="protein sequence ID" value="OZC03385.1"/>
    <property type="molecule type" value="Genomic_DNA"/>
</dbReference>
<dbReference type="GO" id="GO:0141153">
    <property type="term" value="F:glycerol-3-phosphate dehydrogenase (NADP+) activity"/>
    <property type="evidence" value="ECO:0007669"/>
    <property type="project" value="RHEA"/>
</dbReference>
<dbReference type="Gene3D" id="1.10.1040.10">
    <property type="entry name" value="N-(1-d-carboxylethyl)-l-norvaline Dehydrogenase, domain 2"/>
    <property type="match status" value="1"/>
</dbReference>
<evidence type="ECO:0000313" key="21">
    <source>
        <dbReference type="Proteomes" id="UP000216446"/>
    </source>
</evidence>
<dbReference type="InterPro" id="IPR036291">
    <property type="entry name" value="NAD(P)-bd_dom_sf"/>
</dbReference>
<dbReference type="GO" id="GO:0005829">
    <property type="term" value="C:cytosol"/>
    <property type="evidence" value="ECO:0007669"/>
    <property type="project" value="TreeGrafter"/>
</dbReference>
<evidence type="ECO:0000259" key="18">
    <source>
        <dbReference type="Pfam" id="PF01210"/>
    </source>
</evidence>
<dbReference type="AlphaFoldDB" id="A0A259U031"/>
<keyword evidence="8 13" id="KW-1208">Phospholipid metabolism</keyword>
<dbReference type="GO" id="GO:0006650">
    <property type="term" value="P:glycerophospholipid metabolic process"/>
    <property type="evidence" value="ECO:0007669"/>
    <property type="project" value="UniProtKB-UniRule"/>
</dbReference>
<dbReference type="FunFam" id="1.10.1040.10:FF:000001">
    <property type="entry name" value="Glycerol-3-phosphate dehydrogenase [NAD(P)+]"/>
    <property type="match status" value="1"/>
</dbReference>
<feature type="binding site" evidence="13">
    <location>
        <position position="110"/>
    </location>
    <ligand>
        <name>sn-glycerol 3-phosphate</name>
        <dbReference type="ChEBI" id="CHEBI:57597"/>
    </ligand>
</feature>
<comment type="pathway">
    <text evidence="13">Membrane lipid metabolism; glycerophospholipid metabolism.</text>
</comment>
<feature type="binding site" evidence="15">
    <location>
        <begin position="260"/>
        <end position="261"/>
    </location>
    <ligand>
        <name>substrate</name>
    </ligand>
</feature>
<dbReference type="FunCoup" id="A0A259U031">
    <property type="interactions" value="452"/>
</dbReference>
<comment type="catalytic activity">
    <reaction evidence="9">
        <text>sn-glycerol 3-phosphate + NADP(+) = dihydroxyacetone phosphate + NADPH + H(+)</text>
        <dbReference type="Rhea" id="RHEA:11096"/>
        <dbReference type="ChEBI" id="CHEBI:15378"/>
        <dbReference type="ChEBI" id="CHEBI:57597"/>
        <dbReference type="ChEBI" id="CHEBI:57642"/>
        <dbReference type="ChEBI" id="CHEBI:57783"/>
        <dbReference type="ChEBI" id="CHEBI:58349"/>
        <dbReference type="EC" id="1.1.1.94"/>
    </reaction>
    <physiologicalReaction direction="right-to-left" evidence="9">
        <dbReference type="Rhea" id="RHEA:11098"/>
    </physiologicalReaction>
</comment>
<feature type="binding site" evidence="13">
    <location>
        <position position="37"/>
    </location>
    <ligand>
        <name>NADPH</name>
        <dbReference type="ChEBI" id="CHEBI:57783"/>
    </ligand>
</feature>
<comment type="function">
    <text evidence="13">Catalyzes the reduction of the glycolytic intermediate dihydroxyacetone phosphate (DHAP) to sn-glycerol 3-phosphate (G3P), the key precursor for phospholipid synthesis.</text>
</comment>
<reference evidence="20 21" key="1">
    <citation type="submission" date="2016-11" db="EMBL/GenBank/DDBJ databases">
        <title>Study of marine rhodopsin-containing bacteria.</title>
        <authorList>
            <person name="Yoshizawa S."/>
            <person name="Kumagai Y."/>
            <person name="Kogure K."/>
        </authorList>
    </citation>
    <scope>NUCLEOTIDE SEQUENCE [LARGE SCALE GENOMIC DNA]</scope>
    <source>
        <strain evidence="20 21">SG-29</strain>
    </source>
</reference>
<evidence type="ECO:0000256" key="8">
    <source>
        <dbReference type="ARBA" id="ARBA00023264"/>
    </source>
</evidence>
<keyword evidence="3 13" id="KW-0521">NADP</keyword>
<feature type="binding site" evidence="13">
    <location>
        <position position="284"/>
    </location>
    <ligand>
        <name>NADPH</name>
        <dbReference type="ChEBI" id="CHEBI:57783"/>
    </ligand>
</feature>
<feature type="binding site" evidence="15">
    <location>
        <position position="110"/>
    </location>
    <ligand>
        <name>substrate</name>
    </ligand>
</feature>
<dbReference type="RefSeq" id="WP_094548689.1">
    <property type="nucleotide sequence ID" value="NZ_MQWB01000001.1"/>
</dbReference>
<evidence type="ECO:0000313" key="20">
    <source>
        <dbReference type="EMBL" id="OZC03385.1"/>
    </source>
</evidence>
<proteinExistence type="inferred from homology"/>
<evidence type="ECO:0000256" key="17">
    <source>
        <dbReference type="RuleBase" id="RU000437"/>
    </source>
</evidence>
<dbReference type="GO" id="GO:0005975">
    <property type="term" value="P:carbohydrate metabolic process"/>
    <property type="evidence" value="ECO:0007669"/>
    <property type="project" value="InterPro"/>
</dbReference>
<evidence type="ECO:0000256" key="4">
    <source>
        <dbReference type="ARBA" id="ARBA00023002"/>
    </source>
</evidence>
<protein>
    <recommendedName>
        <fullName evidence="11 13">Glycerol-3-phosphate dehydrogenase [NAD(P)+]</fullName>
        <ecNumber evidence="10 13">1.1.1.94</ecNumber>
    </recommendedName>
    <alternativeName>
        <fullName evidence="13">NAD(P)(+)-dependent glycerol-3-phosphate dehydrogenase</fullName>
    </alternativeName>
    <alternativeName>
        <fullName evidence="12 13">NAD(P)H-dependent dihydroxyacetone-phosphate reductase</fullName>
    </alternativeName>
</protein>
<dbReference type="Gene3D" id="3.40.50.720">
    <property type="entry name" value="NAD(P)-binding Rossmann-like Domain"/>
    <property type="match status" value="1"/>
</dbReference>
<keyword evidence="2 13" id="KW-0444">Lipid biosynthesis</keyword>
<comment type="caution">
    <text evidence="20">The sequence shown here is derived from an EMBL/GenBank/DDBJ whole genome shotgun (WGS) entry which is preliminary data.</text>
</comment>
<comment type="subcellular location">
    <subcellularLocation>
        <location evidence="13">Cytoplasm</location>
    </subcellularLocation>
</comment>
<evidence type="ECO:0000259" key="19">
    <source>
        <dbReference type="Pfam" id="PF07479"/>
    </source>
</evidence>
<dbReference type="NCBIfam" id="NF000940">
    <property type="entry name" value="PRK00094.1-2"/>
    <property type="match status" value="1"/>
</dbReference>
<dbReference type="Pfam" id="PF01210">
    <property type="entry name" value="NAD_Gly3P_dh_N"/>
    <property type="match status" value="1"/>
</dbReference>
<evidence type="ECO:0000256" key="9">
    <source>
        <dbReference type="ARBA" id="ARBA00052716"/>
    </source>
</evidence>
<dbReference type="NCBIfam" id="NF000942">
    <property type="entry name" value="PRK00094.1-4"/>
    <property type="match status" value="1"/>
</dbReference>
<keyword evidence="6 13" id="KW-0443">Lipid metabolism</keyword>
<feature type="binding site" evidence="13">
    <location>
        <position position="249"/>
    </location>
    <ligand>
        <name>sn-glycerol 3-phosphate</name>
        <dbReference type="ChEBI" id="CHEBI:57597"/>
    </ligand>
</feature>
<feature type="domain" description="Glycerol-3-phosphate dehydrogenase NAD-dependent C-terminal" evidence="19">
    <location>
        <begin position="185"/>
        <end position="322"/>
    </location>
</feature>
<feature type="binding site" evidence="13">
    <location>
        <position position="261"/>
    </location>
    <ligand>
        <name>sn-glycerol 3-phosphate</name>
        <dbReference type="ChEBI" id="CHEBI:57597"/>
    </ligand>
</feature>
<feature type="binding site" evidence="16">
    <location>
        <begin position="12"/>
        <end position="17"/>
    </location>
    <ligand>
        <name>NAD(+)</name>
        <dbReference type="ChEBI" id="CHEBI:57540"/>
    </ligand>
</feature>
<dbReference type="OrthoDB" id="9812273at2"/>
<sequence>MDIETAHTAVFGAGSWGTALAYSLAKAGHPVTLWARREDAAREIAATRRNAAYLPNAELPASLRVTSDLHEAASGASVWLFAVPSQSLRSVATQLADRATEPEAIVSVAKGIENGTLLTTSGVLREALPLAPEARVGVLYGPSHAEEVALGQPTSVVVSIPDLAIAEQVQALFMTPSLRVYTNTDLVGVEIAGSVKNVMALAAGMGDGMGLGDNAKAALVTRGLAEITSLGLAMGAAAHTFAGLAGLGDLVVTCFSKHSRNRGFGEMIGGGKSLEEAADAMTMVVEGMKTTASVRELASRYGIEMPITEAVARVIDGESAPYDEVCSLMTRDPKHEAAHLDGSAFA</sequence>
<evidence type="ECO:0000256" key="10">
    <source>
        <dbReference type="ARBA" id="ARBA00066687"/>
    </source>
</evidence>
<evidence type="ECO:0000256" key="11">
    <source>
        <dbReference type="ARBA" id="ARBA00069372"/>
    </source>
</evidence>
<dbReference type="GO" id="GO:0046167">
    <property type="term" value="P:glycerol-3-phosphate biosynthetic process"/>
    <property type="evidence" value="ECO:0007669"/>
    <property type="project" value="UniProtKB-UniRule"/>
</dbReference>
<dbReference type="PRINTS" id="PR00077">
    <property type="entry name" value="GPDHDRGNASE"/>
</dbReference>
<evidence type="ECO:0000256" key="6">
    <source>
        <dbReference type="ARBA" id="ARBA00023098"/>
    </source>
</evidence>
<dbReference type="PROSITE" id="PS00957">
    <property type="entry name" value="NAD_G3PDH"/>
    <property type="match status" value="1"/>
</dbReference>
<dbReference type="HAMAP" id="MF_00394">
    <property type="entry name" value="NAD_Glyc3P_dehydrog"/>
    <property type="match status" value="1"/>
</dbReference>
<evidence type="ECO:0000256" key="3">
    <source>
        <dbReference type="ARBA" id="ARBA00022857"/>
    </source>
</evidence>
<feature type="binding site" evidence="16">
    <location>
        <position position="260"/>
    </location>
    <ligand>
        <name>NAD(+)</name>
        <dbReference type="ChEBI" id="CHEBI:57540"/>
    </ligand>
</feature>
<dbReference type="InterPro" id="IPR011128">
    <property type="entry name" value="G3P_DH_NAD-dep_N"/>
</dbReference>
<feature type="binding site" evidence="13">
    <location>
        <position position="196"/>
    </location>
    <ligand>
        <name>sn-glycerol 3-phosphate</name>
        <dbReference type="ChEBI" id="CHEBI:57597"/>
    </ligand>
</feature>
<dbReference type="Proteomes" id="UP000216446">
    <property type="component" value="Unassembled WGS sequence"/>
</dbReference>
<keyword evidence="13" id="KW-0547">Nucleotide-binding</keyword>
<accession>A0A259U031</accession>
<dbReference type="GO" id="GO:0008654">
    <property type="term" value="P:phospholipid biosynthetic process"/>
    <property type="evidence" value="ECO:0007669"/>
    <property type="project" value="UniProtKB-KW"/>
</dbReference>
<dbReference type="PANTHER" id="PTHR11728:SF1">
    <property type="entry name" value="GLYCEROL-3-PHOSPHATE DEHYDROGENASE [NAD(+)] 2, CHLOROPLASTIC"/>
    <property type="match status" value="1"/>
</dbReference>
<feature type="binding site" evidence="13">
    <location>
        <position position="145"/>
    </location>
    <ligand>
        <name>NADPH</name>
        <dbReference type="ChEBI" id="CHEBI:57783"/>
    </ligand>
</feature>
<dbReference type="PANTHER" id="PTHR11728">
    <property type="entry name" value="GLYCEROL-3-PHOSPHATE DEHYDROGENASE"/>
    <property type="match status" value="1"/>
</dbReference>
<evidence type="ECO:0000256" key="15">
    <source>
        <dbReference type="PIRSR" id="PIRSR000114-2"/>
    </source>
</evidence>
<keyword evidence="13" id="KW-0963">Cytoplasm</keyword>
<organism evidence="20 21">
    <name type="scientific">Rubricoccus marinus</name>
    <dbReference type="NCBI Taxonomy" id="716817"/>
    <lineage>
        <taxon>Bacteria</taxon>
        <taxon>Pseudomonadati</taxon>
        <taxon>Rhodothermota</taxon>
        <taxon>Rhodothermia</taxon>
        <taxon>Rhodothermales</taxon>
        <taxon>Rubricoccaceae</taxon>
        <taxon>Rubricoccus</taxon>
    </lineage>
</organism>
<dbReference type="InParanoid" id="A0A259U031"/>
<feature type="binding site" evidence="13">
    <location>
        <position position="36"/>
    </location>
    <ligand>
        <name>NADPH</name>
        <dbReference type="ChEBI" id="CHEBI:57783"/>
    </ligand>
</feature>
<feature type="active site" description="Proton acceptor" evidence="13 14">
    <location>
        <position position="196"/>
    </location>
</feature>
<feature type="binding site" evidence="13">
    <location>
        <position position="16"/>
    </location>
    <ligand>
        <name>NADPH</name>
        <dbReference type="ChEBI" id="CHEBI:57783"/>
    </ligand>
</feature>
<evidence type="ECO:0000256" key="2">
    <source>
        <dbReference type="ARBA" id="ARBA00022516"/>
    </source>
</evidence>
<evidence type="ECO:0000256" key="7">
    <source>
        <dbReference type="ARBA" id="ARBA00023209"/>
    </source>
</evidence>
<dbReference type="InterPro" id="IPR006109">
    <property type="entry name" value="G3P_DH_NAD-dep_C"/>
</dbReference>
<gene>
    <name evidence="13" type="primary">gpsA</name>
    <name evidence="20" type="ORF">BSZ36_10575</name>
</gene>
<dbReference type="GO" id="GO:0051287">
    <property type="term" value="F:NAD binding"/>
    <property type="evidence" value="ECO:0007669"/>
    <property type="project" value="InterPro"/>
</dbReference>
<feature type="binding site" evidence="13">
    <location>
        <position position="110"/>
    </location>
    <ligand>
        <name>NADPH</name>
        <dbReference type="ChEBI" id="CHEBI:57783"/>
    </ligand>
</feature>
<feature type="binding site" evidence="13">
    <location>
        <position position="259"/>
    </location>
    <ligand>
        <name>sn-glycerol 3-phosphate</name>
        <dbReference type="ChEBI" id="CHEBI:57597"/>
    </ligand>
</feature>
<comment type="catalytic activity">
    <reaction evidence="13">
        <text>sn-glycerol 3-phosphate + NAD(+) = dihydroxyacetone phosphate + NADH + H(+)</text>
        <dbReference type="Rhea" id="RHEA:11092"/>
        <dbReference type="ChEBI" id="CHEBI:15378"/>
        <dbReference type="ChEBI" id="CHEBI:57540"/>
        <dbReference type="ChEBI" id="CHEBI:57597"/>
        <dbReference type="ChEBI" id="CHEBI:57642"/>
        <dbReference type="ChEBI" id="CHEBI:57945"/>
        <dbReference type="EC" id="1.1.1.94"/>
    </reaction>
</comment>
<evidence type="ECO:0000256" key="16">
    <source>
        <dbReference type="PIRSR" id="PIRSR000114-3"/>
    </source>
</evidence>
<feature type="binding site" evidence="16">
    <location>
        <position position="145"/>
    </location>
    <ligand>
        <name>NAD(+)</name>
        <dbReference type="ChEBI" id="CHEBI:57540"/>
    </ligand>
</feature>
<feature type="domain" description="Glycerol-3-phosphate dehydrogenase NAD-dependent N-terminal" evidence="18">
    <location>
        <begin position="9"/>
        <end position="163"/>
    </location>
</feature>
<dbReference type="EC" id="1.1.1.94" evidence="10 13"/>
<dbReference type="GO" id="GO:0141152">
    <property type="term" value="F:glycerol-3-phosphate dehydrogenase (NAD+) activity"/>
    <property type="evidence" value="ECO:0007669"/>
    <property type="project" value="RHEA"/>
</dbReference>
<dbReference type="SUPFAM" id="SSF48179">
    <property type="entry name" value="6-phosphogluconate dehydrogenase C-terminal domain-like"/>
    <property type="match status" value="1"/>
</dbReference>
<name>A0A259U031_9BACT</name>
<keyword evidence="5 13" id="KW-0520">NAD</keyword>
<evidence type="ECO:0000256" key="1">
    <source>
        <dbReference type="ARBA" id="ARBA00011009"/>
    </source>
</evidence>